<dbReference type="Gene3D" id="3.30.160.60">
    <property type="entry name" value="Classic Zinc Finger"/>
    <property type="match status" value="1"/>
</dbReference>
<gene>
    <name evidence="2" type="ORF">JMJ35_005796</name>
</gene>
<dbReference type="EMBL" id="JAFEKC020000012">
    <property type="protein sequence ID" value="KAK0511946.1"/>
    <property type="molecule type" value="Genomic_DNA"/>
</dbReference>
<reference evidence="2" key="1">
    <citation type="submission" date="2023-03" db="EMBL/GenBank/DDBJ databases">
        <title>Complete genome of Cladonia borealis.</title>
        <authorList>
            <person name="Park H."/>
        </authorList>
    </citation>
    <scope>NUCLEOTIDE SEQUENCE</scope>
    <source>
        <strain evidence="2">ANT050790</strain>
    </source>
</reference>
<keyword evidence="3" id="KW-1185">Reference proteome</keyword>
<sequence length="349" mass="38860">MAENSDFEWNDWSDFLNNDADDAFDAQANELGMQGATGFYYQPIDTFAEPPLDHPYSGGPYVGYEAFSTTPAPSSDDPRCLPQASIGLPAETVPGSTAPLCDPGLINPFQDTDFDQLKLPLGRTQPNDSNEMVQTSYFGGVHVDTKAKSTSSSALRSLSVGKPDEADDKITVADIDRLRGINQDRVCACFNCLDYPSSSDFYGTHRFPALQYISCRVEGCTWIQGSNPKYSIMWVVFYHEESHFREVTRDQDGKWFYTCKNDRCQIRTMRKDDVKRHYATVHCKNPERFPCRVIGCPFGGENGFTRKDKLTSHMKSTHKGLPIPGKRYQAIKPKAGVSNAGVHKAGSQA</sequence>
<evidence type="ECO:0000313" key="3">
    <source>
        <dbReference type="Proteomes" id="UP001166286"/>
    </source>
</evidence>
<dbReference type="InterPro" id="IPR013087">
    <property type="entry name" value="Znf_C2H2_type"/>
</dbReference>
<dbReference type="Proteomes" id="UP001166286">
    <property type="component" value="Unassembled WGS sequence"/>
</dbReference>
<dbReference type="AlphaFoldDB" id="A0AA39UA09"/>
<organism evidence="2 3">
    <name type="scientific">Cladonia borealis</name>
    <dbReference type="NCBI Taxonomy" id="184061"/>
    <lineage>
        <taxon>Eukaryota</taxon>
        <taxon>Fungi</taxon>
        <taxon>Dikarya</taxon>
        <taxon>Ascomycota</taxon>
        <taxon>Pezizomycotina</taxon>
        <taxon>Lecanoromycetes</taxon>
        <taxon>OSLEUM clade</taxon>
        <taxon>Lecanoromycetidae</taxon>
        <taxon>Lecanorales</taxon>
        <taxon>Lecanorineae</taxon>
        <taxon>Cladoniaceae</taxon>
        <taxon>Cladonia</taxon>
    </lineage>
</organism>
<proteinExistence type="predicted"/>
<accession>A0AA39UA09</accession>
<comment type="caution">
    <text evidence="2">The sequence shown here is derived from an EMBL/GenBank/DDBJ whole genome shotgun (WGS) entry which is preliminary data.</text>
</comment>
<protein>
    <recommendedName>
        <fullName evidence="1">C2H2-type domain-containing protein</fullName>
    </recommendedName>
</protein>
<feature type="domain" description="C2H2-type" evidence="1">
    <location>
        <begin position="289"/>
        <end position="318"/>
    </location>
</feature>
<dbReference type="SMART" id="SM00355">
    <property type="entry name" value="ZnF_C2H2"/>
    <property type="match status" value="2"/>
</dbReference>
<name>A0AA39UA09_9LECA</name>
<evidence type="ECO:0000259" key="1">
    <source>
        <dbReference type="SMART" id="SM00355"/>
    </source>
</evidence>
<evidence type="ECO:0000313" key="2">
    <source>
        <dbReference type="EMBL" id="KAK0511946.1"/>
    </source>
</evidence>
<feature type="domain" description="C2H2-type" evidence="1">
    <location>
        <begin position="257"/>
        <end position="282"/>
    </location>
</feature>